<dbReference type="PROSITE" id="PS50011">
    <property type="entry name" value="PROTEIN_KINASE_DOM"/>
    <property type="match status" value="1"/>
</dbReference>
<dbReference type="SMART" id="SM00220">
    <property type="entry name" value="S_TKc"/>
    <property type="match status" value="1"/>
</dbReference>
<name>A0A0C9VKF9_SPHS4</name>
<dbReference type="EMBL" id="KN837132">
    <property type="protein sequence ID" value="KIJ42172.1"/>
    <property type="molecule type" value="Genomic_DNA"/>
</dbReference>
<dbReference type="GO" id="GO:0004674">
    <property type="term" value="F:protein serine/threonine kinase activity"/>
    <property type="evidence" value="ECO:0007669"/>
    <property type="project" value="TreeGrafter"/>
</dbReference>
<protein>
    <recommendedName>
        <fullName evidence="1">Protein kinase domain-containing protein</fullName>
    </recommendedName>
</protein>
<dbReference type="GO" id="GO:0005634">
    <property type="term" value="C:nucleus"/>
    <property type="evidence" value="ECO:0007669"/>
    <property type="project" value="TreeGrafter"/>
</dbReference>
<dbReference type="PANTHER" id="PTHR44167">
    <property type="entry name" value="OVARIAN-SPECIFIC SERINE/THREONINE-PROTEIN KINASE LOK-RELATED"/>
    <property type="match status" value="1"/>
</dbReference>
<feature type="domain" description="Protein kinase" evidence="1">
    <location>
        <begin position="1"/>
        <end position="225"/>
    </location>
</feature>
<evidence type="ECO:0000259" key="1">
    <source>
        <dbReference type="PROSITE" id="PS50011"/>
    </source>
</evidence>
<evidence type="ECO:0000313" key="2">
    <source>
        <dbReference type="EMBL" id="KIJ42172.1"/>
    </source>
</evidence>
<gene>
    <name evidence="2" type="ORF">M422DRAFT_48368</name>
</gene>
<dbReference type="PANTHER" id="PTHR44167:SF24">
    <property type="entry name" value="SERINE_THREONINE-PROTEIN KINASE CHK2"/>
    <property type="match status" value="1"/>
</dbReference>
<evidence type="ECO:0000313" key="3">
    <source>
        <dbReference type="Proteomes" id="UP000054279"/>
    </source>
</evidence>
<dbReference type="AlphaFoldDB" id="A0A0C9VKF9"/>
<keyword evidence="3" id="KW-1185">Reference proteome</keyword>
<dbReference type="HOGENOM" id="CLU_1215457_0_0_1"/>
<dbReference type="Gene3D" id="1.10.510.10">
    <property type="entry name" value="Transferase(Phosphotransferase) domain 1"/>
    <property type="match status" value="1"/>
</dbReference>
<dbReference type="OrthoDB" id="2722301at2759"/>
<dbReference type="GO" id="GO:0044773">
    <property type="term" value="P:mitotic DNA damage checkpoint signaling"/>
    <property type="evidence" value="ECO:0007669"/>
    <property type="project" value="TreeGrafter"/>
</dbReference>
<dbReference type="InterPro" id="IPR000719">
    <property type="entry name" value="Prot_kinase_dom"/>
</dbReference>
<accession>A0A0C9VKF9</accession>
<dbReference type="SUPFAM" id="SSF56112">
    <property type="entry name" value="Protein kinase-like (PK-like)"/>
    <property type="match status" value="1"/>
</dbReference>
<organism evidence="2 3">
    <name type="scientific">Sphaerobolus stellatus (strain SS14)</name>
    <dbReference type="NCBI Taxonomy" id="990650"/>
    <lineage>
        <taxon>Eukaryota</taxon>
        <taxon>Fungi</taxon>
        <taxon>Dikarya</taxon>
        <taxon>Basidiomycota</taxon>
        <taxon>Agaricomycotina</taxon>
        <taxon>Agaricomycetes</taxon>
        <taxon>Phallomycetidae</taxon>
        <taxon>Geastrales</taxon>
        <taxon>Sphaerobolaceae</taxon>
        <taxon>Sphaerobolus</taxon>
    </lineage>
</organism>
<dbReference type="Proteomes" id="UP000054279">
    <property type="component" value="Unassembled WGS sequence"/>
</dbReference>
<dbReference type="Pfam" id="PF00069">
    <property type="entry name" value="Pkinase"/>
    <property type="match status" value="1"/>
</dbReference>
<sequence length="228" mass="25689">MYQSTELKVLRLLTSPSLRADKRNRVIPVINFLETRDFVIVVMPGWGQCWFLPPCGNMITRGDLAIKLTQGLEWLHEQGVAHADIHPFNIVISHADSRGISPENDFRQTFNLEYAFIDFGSAHVFPPGNPPFAVPITIPPDHISSPEQKEHLEGTEPIDVFAADVYNLGKTLETELTAALEEYDKEPLPRQKYEQYRNLLSAMTDSQPESRPTAAQVLNTLHIISNGE</sequence>
<dbReference type="InterPro" id="IPR011009">
    <property type="entry name" value="Kinase-like_dom_sf"/>
</dbReference>
<proteinExistence type="predicted"/>
<reference evidence="2 3" key="1">
    <citation type="submission" date="2014-06" db="EMBL/GenBank/DDBJ databases">
        <title>Evolutionary Origins and Diversification of the Mycorrhizal Mutualists.</title>
        <authorList>
            <consortium name="DOE Joint Genome Institute"/>
            <consortium name="Mycorrhizal Genomics Consortium"/>
            <person name="Kohler A."/>
            <person name="Kuo A."/>
            <person name="Nagy L.G."/>
            <person name="Floudas D."/>
            <person name="Copeland A."/>
            <person name="Barry K.W."/>
            <person name="Cichocki N."/>
            <person name="Veneault-Fourrey C."/>
            <person name="LaButti K."/>
            <person name="Lindquist E.A."/>
            <person name="Lipzen A."/>
            <person name="Lundell T."/>
            <person name="Morin E."/>
            <person name="Murat C."/>
            <person name="Riley R."/>
            <person name="Ohm R."/>
            <person name="Sun H."/>
            <person name="Tunlid A."/>
            <person name="Henrissat B."/>
            <person name="Grigoriev I.V."/>
            <person name="Hibbett D.S."/>
            <person name="Martin F."/>
        </authorList>
    </citation>
    <scope>NUCLEOTIDE SEQUENCE [LARGE SCALE GENOMIC DNA]</scope>
    <source>
        <strain evidence="2 3">SS14</strain>
    </source>
</reference>
<dbReference type="GO" id="GO:0005524">
    <property type="term" value="F:ATP binding"/>
    <property type="evidence" value="ECO:0007669"/>
    <property type="project" value="InterPro"/>
</dbReference>